<evidence type="ECO:0000256" key="2">
    <source>
        <dbReference type="PROSITE-ProRule" id="PRU01122"/>
    </source>
</evidence>
<feature type="domain" description="Lon proteolytic" evidence="4">
    <location>
        <begin position="566"/>
        <end position="761"/>
    </location>
</feature>
<evidence type="ECO:0000313" key="6">
    <source>
        <dbReference type="Proteomes" id="UP000000269"/>
    </source>
</evidence>
<evidence type="ECO:0000256" key="1">
    <source>
        <dbReference type="ARBA" id="ARBA00022670"/>
    </source>
</evidence>
<dbReference type="GO" id="GO:0004176">
    <property type="term" value="F:ATP-dependent peptidase activity"/>
    <property type="evidence" value="ECO:0007669"/>
    <property type="project" value="UniProtKB-UniRule"/>
</dbReference>
<dbReference type="InterPro" id="IPR046843">
    <property type="entry name" value="LonB_AAA-LID"/>
</dbReference>
<dbReference type="PRINTS" id="PR00830">
    <property type="entry name" value="ENDOLAPTASE"/>
</dbReference>
<dbReference type="Pfam" id="PF20437">
    <property type="entry name" value="LonC_helical"/>
    <property type="match status" value="1"/>
</dbReference>
<keyword evidence="2" id="KW-0720">Serine protease</keyword>
<protein>
    <recommendedName>
        <fullName evidence="2">endopeptidase La</fullName>
        <ecNumber evidence="2">3.4.21.53</ecNumber>
    </recommendedName>
</protein>
<dbReference type="STRING" id="350688.Clos_0908"/>
<dbReference type="InterPro" id="IPR020568">
    <property type="entry name" value="Ribosomal_Su5_D2-typ_SF"/>
</dbReference>
<dbReference type="HOGENOM" id="CLU_014785_0_1_9"/>
<dbReference type="EC" id="3.4.21.53" evidence="2"/>
<dbReference type="GO" id="GO:0005524">
    <property type="term" value="F:ATP binding"/>
    <property type="evidence" value="ECO:0007669"/>
    <property type="project" value="InterPro"/>
</dbReference>
<dbReference type="SUPFAM" id="SSF54211">
    <property type="entry name" value="Ribosomal protein S5 domain 2-like"/>
    <property type="match status" value="1"/>
</dbReference>
<dbReference type="GO" id="GO:0030163">
    <property type="term" value="P:protein catabolic process"/>
    <property type="evidence" value="ECO:0007669"/>
    <property type="project" value="InterPro"/>
</dbReference>
<dbReference type="InterPro" id="IPR041699">
    <property type="entry name" value="AAA_32"/>
</dbReference>
<keyword evidence="1 2" id="KW-0645">Protease</keyword>
<dbReference type="InterPro" id="IPR046844">
    <property type="entry name" value="Lon-like_helical"/>
</dbReference>
<dbReference type="RefSeq" id="WP_012158767.1">
    <property type="nucleotide sequence ID" value="NC_009922.1"/>
</dbReference>
<dbReference type="InterPro" id="IPR008269">
    <property type="entry name" value="Lon_proteolytic"/>
</dbReference>
<name>A8MEX6_ALKOO</name>
<dbReference type="eggNOG" id="COG1067">
    <property type="taxonomic scope" value="Bacteria"/>
</dbReference>
<dbReference type="Pfam" id="PF05362">
    <property type="entry name" value="Lon_C"/>
    <property type="match status" value="1"/>
</dbReference>
<dbReference type="SUPFAM" id="SSF52540">
    <property type="entry name" value="P-loop containing nucleoside triphosphate hydrolases"/>
    <property type="match status" value="1"/>
</dbReference>
<dbReference type="Gene3D" id="1.10.8.60">
    <property type="match status" value="1"/>
</dbReference>
<evidence type="ECO:0000259" key="4">
    <source>
        <dbReference type="PROSITE" id="PS51786"/>
    </source>
</evidence>
<dbReference type="InterPro" id="IPR027065">
    <property type="entry name" value="Lon_Prtase"/>
</dbReference>
<dbReference type="Gene3D" id="3.40.50.300">
    <property type="entry name" value="P-loop containing nucleotide triphosphate hydrolases"/>
    <property type="match status" value="2"/>
</dbReference>
<organism evidence="5 6">
    <name type="scientific">Alkaliphilus oremlandii (strain OhILAs)</name>
    <name type="common">Clostridium oremlandii (strain OhILAs)</name>
    <dbReference type="NCBI Taxonomy" id="350688"/>
    <lineage>
        <taxon>Bacteria</taxon>
        <taxon>Bacillati</taxon>
        <taxon>Bacillota</taxon>
        <taxon>Clostridia</taxon>
        <taxon>Peptostreptococcales</taxon>
        <taxon>Natronincolaceae</taxon>
        <taxon>Alkaliphilus</taxon>
    </lineage>
</organism>
<gene>
    <name evidence="5" type="ordered locus">Clos_0908</name>
</gene>
<feature type="coiled-coil region" evidence="3">
    <location>
        <begin position="135"/>
        <end position="240"/>
    </location>
</feature>
<dbReference type="Pfam" id="PF13654">
    <property type="entry name" value="AAA_32"/>
    <property type="match status" value="1"/>
</dbReference>
<dbReference type="EMBL" id="CP000853">
    <property type="protein sequence ID" value="ABW18455.1"/>
    <property type="molecule type" value="Genomic_DNA"/>
</dbReference>
<dbReference type="Proteomes" id="UP000000269">
    <property type="component" value="Chromosome"/>
</dbReference>
<dbReference type="InterPro" id="IPR027417">
    <property type="entry name" value="P-loop_NTPase"/>
</dbReference>
<keyword evidence="6" id="KW-1185">Reference proteome</keyword>
<reference evidence="6" key="1">
    <citation type="submission" date="2007-10" db="EMBL/GenBank/DDBJ databases">
        <title>Complete genome of Alkaliphilus oremlandii OhILAs.</title>
        <authorList>
            <person name="Copeland A."/>
            <person name="Lucas S."/>
            <person name="Lapidus A."/>
            <person name="Barry K."/>
            <person name="Detter J.C."/>
            <person name="Glavina del Rio T."/>
            <person name="Hammon N."/>
            <person name="Israni S."/>
            <person name="Dalin E."/>
            <person name="Tice H."/>
            <person name="Pitluck S."/>
            <person name="Chain P."/>
            <person name="Malfatti S."/>
            <person name="Shin M."/>
            <person name="Vergez L."/>
            <person name="Schmutz J."/>
            <person name="Larimer F."/>
            <person name="Land M."/>
            <person name="Hauser L."/>
            <person name="Kyrpides N."/>
            <person name="Mikhailova N."/>
            <person name="Stolz J.F."/>
            <person name="Dawson A."/>
            <person name="Fisher E."/>
            <person name="Crable B."/>
            <person name="Perera E."/>
            <person name="Lisak J."/>
            <person name="Ranganathan M."/>
            <person name="Basu P."/>
            <person name="Richardson P."/>
        </authorList>
    </citation>
    <scope>NUCLEOTIDE SEQUENCE [LARGE SCALE GENOMIC DNA]</scope>
    <source>
        <strain evidence="6">OhILAs</strain>
    </source>
</reference>
<keyword evidence="3" id="KW-0175">Coiled coil</keyword>
<keyword evidence="2" id="KW-0378">Hydrolase</keyword>
<dbReference type="GO" id="GO:0004252">
    <property type="term" value="F:serine-type endopeptidase activity"/>
    <property type="evidence" value="ECO:0007669"/>
    <property type="project" value="UniProtKB-UniRule"/>
</dbReference>
<dbReference type="Gene3D" id="3.30.230.10">
    <property type="match status" value="1"/>
</dbReference>
<evidence type="ECO:0000313" key="5">
    <source>
        <dbReference type="EMBL" id="ABW18455.1"/>
    </source>
</evidence>
<comment type="catalytic activity">
    <reaction evidence="2">
        <text>Hydrolysis of proteins in presence of ATP.</text>
        <dbReference type="EC" id="3.4.21.53"/>
    </reaction>
</comment>
<sequence length="783" mass="89579">MHKDYRLPYIKLKKQCDISKFDFETTEEIPCLIGIMGQERAEEAMNFGLGVEHPSYNIYISGGNGTGRTSYAKKVVESWAKNRAIPDDWCYVYSFQSRGEVEALNLPAGMGKIFKKDMEDLVDELLIQVPRVFHSMDYERQRNEIIKEYQEKKNKLIQDLSDYAKEKKFIFKNTNNGFVFIPIYEDEELSEEQVAELDKEIKDAIEMQLNELHEATLELLSNAKKLERAAKKKLLQLELRVGLYIVKPLMNDLFNKYKECENICDYLKKVESDIIENIFYFYSEDVEEEEDMVNIRSLENEDALKKYKVNLMIDNSNTKGAPAIMEFNPTLNNLVGRIEYENINGNLRTDFLLVKPGAIHTANGGYLIIHAKQLLSNPYAWEALKRTLQTGEVAVESINSHLGIGEVSSMKLEPIPIKIKVILIGSSYLYYLLHEYDEEFAKYFKILVDFNEDMERNEENERKIISFISCYTKQENFLHFDKSAVAELMEYSSRLIGNQNRLSARFNKIIEIIIEANQWAKLEKSPIISGDHVQYAIRKKMNRLNRYEEKILKSFAEGKILMDVSGRKVGVINGLSVITIGEYLFGNPSVITTAVSKGKGNIINIEREANLSGDIYDKGVLILTGFLLEKFAQDQDLNLRAQICFEQSYGGVDGDSASSAELYCLLSSMGKIPIKQNIAVTGSVNQKGFIQPVGGVTEKIEGFFNICTRKGLTGDQGVIIPYQNIEDLMLRDEVIEAVKNNQFHIYAVGHIDEGIQILTDQKAEEVYKIIEERLKLLEDVNNK</sequence>
<feature type="active site" evidence="2">
    <location>
        <position position="699"/>
    </location>
</feature>
<dbReference type="GO" id="GO:0006508">
    <property type="term" value="P:proteolysis"/>
    <property type="evidence" value="ECO:0007669"/>
    <property type="project" value="UniProtKB-KW"/>
</dbReference>
<proteinExistence type="inferred from homology"/>
<dbReference type="PANTHER" id="PTHR10046">
    <property type="entry name" value="ATP DEPENDENT LON PROTEASE FAMILY MEMBER"/>
    <property type="match status" value="1"/>
</dbReference>
<dbReference type="PROSITE" id="PS51786">
    <property type="entry name" value="LON_PROTEOLYTIC"/>
    <property type="match status" value="1"/>
</dbReference>
<accession>A8MEX6</accession>
<comment type="similarity">
    <text evidence="2">Belongs to the peptidase S16 family.</text>
</comment>
<dbReference type="InterPro" id="IPR014721">
    <property type="entry name" value="Ribsml_uS5_D2-typ_fold_subgr"/>
</dbReference>
<dbReference type="Pfam" id="PF20436">
    <property type="entry name" value="LonB_AAA-LID"/>
    <property type="match status" value="1"/>
</dbReference>
<dbReference type="AlphaFoldDB" id="A8MEX6"/>
<dbReference type="OrthoDB" id="9758568at2"/>
<evidence type="ECO:0000256" key="3">
    <source>
        <dbReference type="SAM" id="Coils"/>
    </source>
</evidence>
<feature type="active site" evidence="2">
    <location>
        <position position="656"/>
    </location>
</feature>
<dbReference type="KEGG" id="aoe:Clos_0908"/>